<organism evidence="2 3">
    <name type="scientific">Pedobacter helvus</name>
    <dbReference type="NCBI Taxonomy" id="2563444"/>
    <lineage>
        <taxon>Bacteria</taxon>
        <taxon>Pseudomonadati</taxon>
        <taxon>Bacteroidota</taxon>
        <taxon>Sphingobacteriia</taxon>
        <taxon>Sphingobacteriales</taxon>
        <taxon>Sphingobacteriaceae</taxon>
        <taxon>Pedobacter</taxon>
    </lineage>
</organism>
<reference evidence="2 3" key="1">
    <citation type="submission" date="2024-12" db="EMBL/GenBank/DDBJ databases">
        <authorList>
            <person name="Hu S."/>
        </authorList>
    </citation>
    <scope>NUCLEOTIDE SEQUENCE [LARGE SCALE GENOMIC DNA]</scope>
    <source>
        <strain evidence="2 3">P-25</strain>
    </source>
</reference>
<protein>
    <submittedName>
        <fullName evidence="2">Metallophosphoesterase</fullName>
    </submittedName>
</protein>
<dbReference type="PANTHER" id="PTHR43143">
    <property type="entry name" value="METALLOPHOSPHOESTERASE, CALCINEURIN SUPERFAMILY"/>
    <property type="match status" value="1"/>
</dbReference>
<keyword evidence="3" id="KW-1185">Reference proteome</keyword>
<dbReference type="Proteomes" id="UP001517367">
    <property type="component" value="Unassembled WGS sequence"/>
</dbReference>
<evidence type="ECO:0000259" key="1">
    <source>
        <dbReference type="Pfam" id="PF00149"/>
    </source>
</evidence>
<feature type="domain" description="Calcineurin-like phosphoesterase" evidence="1">
    <location>
        <begin position="23"/>
        <end position="243"/>
    </location>
</feature>
<dbReference type="EMBL" id="SRMP02000028">
    <property type="protein sequence ID" value="MFN0292623.1"/>
    <property type="molecule type" value="Genomic_DNA"/>
</dbReference>
<dbReference type="SUPFAM" id="SSF56300">
    <property type="entry name" value="Metallo-dependent phosphatases"/>
    <property type="match status" value="1"/>
</dbReference>
<gene>
    <name evidence="2" type="ORF">E5L68_014575</name>
</gene>
<dbReference type="Gene3D" id="3.60.21.10">
    <property type="match status" value="1"/>
</dbReference>
<dbReference type="InterPro" id="IPR051918">
    <property type="entry name" value="STPP_CPPED1"/>
</dbReference>
<sequence length="328" mass="37369">MNRNVYIFLLIGLFLASCSQKVRIVLLPDTQTYAEKYPEIMDTQLNWIAHNAKHINFVLQQGDLTQNNNDKEWQTVKNAFSKIDNKVPYILAVGNHDMGSGPGKFADVRNSSIFNHYFPFNEFAKQSHFGGTFEPEKLDNSYYLLNTGKVKWIIITLEFGPRNEVLAWANEILAKYPDRLAIVNTHAYMYSDNTRIGEGDSWRPQAYGVGKDVGEKAVNDGEQIWEKLIRKHANVRFVFSGHILNSGVGTLVSTNDAGLPTYQMLANYQEGVKGSIKGGNGFLRILDLNFKKKTLSIKTFSPYINEFKLEKEQNFDFENVNFGLTKQE</sequence>
<evidence type="ECO:0000313" key="2">
    <source>
        <dbReference type="EMBL" id="MFN0292623.1"/>
    </source>
</evidence>
<dbReference type="InterPro" id="IPR004843">
    <property type="entry name" value="Calcineurin-like_PHP"/>
</dbReference>
<evidence type="ECO:0000313" key="3">
    <source>
        <dbReference type="Proteomes" id="UP001517367"/>
    </source>
</evidence>
<dbReference type="PANTHER" id="PTHR43143:SF5">
    <property type="entry name" value="SECRETED PROTEIN"/>
    <property type="match status" value="1"/>
</dbReference>
<accession>A0ABW9JN11</accession>
<dbReference type="PROSITE" id="PS51257">
    <property type="entry name" value="PROKAR_LIPOPROTEIN"/>
    <property type="match status" value="1"/>
</dbReference>
<comment type="caution">
    <text evidence="2">The sequence shown here is derived from an EMBL/GenBank/DDBJ whole genome shotgun (WGS) entry which is preliminary data.</text>
</comment>
<dbReference type="RefSeq" id="WP_138731199.1">
    <property type="nucleotide sequence ID" value="NZ_SRMP02000028.1"/>
</dbReference>
<dbReference type="Pfam" id="PF00149">
    <property type="entry name" value="Metallophos"/>
    <property type="match status" value="1"/>
</dbReference>
<dbReference type="InterPro" id="IPR029052">
    <property type="entry name" value="Metallo-depent_PP-like"/>
</dbReference>
<proteinExistence type="predicted"/>
<name>A0ABW9JN11_9SPHI</name>